<name>A0A6A4HHJ2_9AGAR</name>
<evidence type="ECO:0000313" key="1">
    <source>
        <dbReference type="EMBL" id="KAE9397041.1"/>
    </source>
</evidence>
<accession>A0A6A4HHJ2</accession>
<sequence>MSNETMQPFMLKYQHHGQNSLENNVYTRLSPEDIGFSMQGETRSGLIQHFQLKYEQDQVENVSGCSAPPLAGHNNLHMG</sequence>
<dbReference type="AlphaFoldDB" id="A0A6A4HHJ2"/>
<keyword evidence="2" id="KW-1185">Reference proteome</keyword>
<organism evidence="1 2">
    <name type="scientific">Gymnopus androsaceus JB14</name>
    <dbReference type="NCBI Taxonomy" id="1447944"/>
    <lineage>
        <taxon>Eukaryota</taxon>
        <taxon>Fungi</taxon>
        <taxon>Dikarya</taxon>
        <taxon>Basidiomycota</taxon>
        <taxon>Agaricomycotina</taxon>
        <taxon>Agaricomycetes</taxon>
        <taxon>Agaricomycetidae</taxon>
        <taxon>Agaricales</taxon>
        <taxon>Marasmiineae</taxon>
        <taxon>Omphalotaceae</taxon>
        <taxon>Gymnopus</taxon>
    </lineage>
</organism>
<gene>
    <name evidence="1" type="ORF">BT96DRAFT_921732</name>
</gene>
<proteinExistence type="predicted"/>
<reference evidence="1" key="1">
    <citation type="journal article" date="2019" name="Environ. Microbiol.">
        <title>Fungal ecological strategies reflected in gene transcription - a case study of two litter decomposers.</title>
        <authorList>
            <person name="Barbi F."/>
            <person name="Kohler A."/>
            <person name="Barry K."/>
            <person name="Baskaran P."/>
            <person name="Daum C."/>
            <person name="Fauchery L."/>
            <person name="Ihrmark K."/>
            <person name="Kuo A."/>
            <person name="LaButti K."/>
            <person name="Lipzen A."/>
            <person name="Morin E."/>
            <person name="Grigoriev I.V."/>
            <person name="Henrissat B."/>
            <person name="Lindahl B."/>
            <person name="Martin F."/>
        </authorList>
    </citation>
    <scope>NUCLEOTIDE SEQUENCE</scope>
    <source>
        <strain evidence="1">JB14</strain>
    </source>
</reference>
<protein>
    <submittedName>
        <fullName evidence="1">Uncharacterized protein</fullName>
    </submittedName>
</protein>
<dbReference type="Proteomes" id="UP000799118">
    <property type="component" value="Unassembled WGS sequence"/>
</dbReference>
<dbReference type="EMBL" id="ML769503">
    <property type="protein sequence ID" value="KAE9397041.1"/>
    <property type="molecule type" value="Genomic_DNA"/>
</dbReference>
<evidence type="ECO:0000313" key="2">
    <source>
        <dbReference type="Proteomes" id="UP000799118"/>
    </source>
</evidence>